<dbReference type="EMBL" id="JAAAUQ010000880">
    <property type="protein sequence ID" value="KAF9147016.1"/>
    <property type="molecule type" value="Genomic_DNA"/>
</dbReference>
<accession>A0A9P5RT36</accession>
<protein>
    <recommendedName>
        <fullName evidence="1">F-box domain-containing protein</fullName>
    </recommendedName>
</protein>
<evidence type="ECO:0000313" key="3">
    <source>
        <dbReference type="Proteomes" id="UP000748756"/>
    </source>
</evidence>
<dbReference type="OrthoDB" id="2449472at2759"/>
<feature type="domain" description="F-box" evidence="1">
    <location>
        <begin position="1"/>
        <end position="43"/>
    </location>
</feature>
<dbReference type="Pfam" id="PF12937">
    <property type="entry name" value="F-box-like"/>
    <property type="match status" value="1"/>
</dbReference>
<dbReference type="InterPro" id="IPR032675">
    <property type="entry name" value="LRR_dom_sf"/>
</dbReference>
<dbReference type="Proteomes" id="UP000748756">
    <property type="component" value="Unassembled WGS sequence"/>
</dbReference>
<dbReference type="SUPFAM" id="SSF81383">
    <property type="entry name" value="F-box domain"/>
    <property type="match status" value="1"/>
</dbReference>
<dbReference type="Gene3D" id="3.80.10.10">
    <property type="entry name" value="Ribonuclease Inhibitor"/>
    <property type="match status" value="1"/>
</dbReference>
<dbReference type="PROSITE" id="PS50181">
    <property type="entry name" value="FBOX"/>
    <property type="match status" value="1"/>
</dbReference>
<proteinExistence type="predicted"/>
<evidence type="ECO:0000313" key="2">
    <source>
        <dbReference type="EMBL" id="KAF9147016.1"/>
    </source>
</evidence>
<reference evidence="2" key="1">
    <citation type="journal article" date="2020" name="Fungal Divers.">
        <title>Resolving the Mortierellaceae phylogeny through synthesis of multi-gene phylogenetics and phylogenomics.</title>
        <authorList>
            <person name="Vandepol N."/>
            <person name="Liber J."/>
            <person name="Desiro A."/>
            <person name="Na H."/>
            <person name="Kennedy M."/>
            <person name="Barry K."/>
            <person name="Grigoriev I.V."/>
            <person name="Miller A.N."/>
            <person name="O'Donnell K."/>
            <person name="Stajich J.E."/>
            <person name="Bonito G."/>
        </authorList>
    </citation>
    <scope>NUCLEOTIDE SEQUENCE</scope>
    <source>
        <strain evidence="2">NRRL 6426</strain>
    </source>
</reference>
<organism evidence="2 3">
    <name type="scientific">Linnemannia schmuckeri</name>
    <dbReference type="NCBI Taxonomy" id="64567"/>
    <lineage>
        <taxon>Eukaryota</taxon>
        <taxon>Fungi</taxon>
        <taxon>Fungi incertae sedis</taxon>
        <taxon>Mucoromycota</taxon>
        <taxon>Mortierellomycotina</taxon>
        <taxon>Mortierellomycetes</taxon>
        <taxon>Mortierellales</taxon>
        <taxon>Mortierellaceae</taxon>
        <taxon>Linnemannia</taxon>
    </lineage>
</organism>
<gene>
    <name evidence="2" type="ORF">BG015_011411</name>
</gene>
<dbReference type="InterPro" id="IPR036047">
    <property type="entry name" value="F-box-like_dom_sf"/>
</dbReference>
<evidence type="ECO:0000259" key="1">
    <source>
        <dbReference type="PROSITE" id="PS50181"/>
    </source>
</evidence>
<dbReference type="AlphaFoldDB" id="A0A9P5RT36"/>
<sequence>MINLPPEILLGIGELLEKQSLLACLQVSQDWYYALHLTVWTTISKQHWIHPAFPLRQWTPLPDDATPYTDAQKKRDTKILRCLQQTYSLTFHDNKSLRSTGIHIRLPTQIAMSQLHAVVQRTSNLVRFSLVMWGRGPSDYILSLILKLLYEMPRLEAVEINLERRRLFPIKRHFPLFAKLKEIRIEGDWYRGVKTVGPAPDKIMPWKLQHLTIDCLDMSFFRYCPNLEKLSFNPKFSTLALPKIS</sequence>
<name>A0A9P5RT36_9FUNG</name>
<comment type="caution">
    <text evidence="2">The sequence shown here is derived from an EMBL/GenBank/DDBJ whole genome shotgun (WGS) entry which is preliminary data.</text>
</comment>
<keyword evidence="3" id="KW-1185">Reference proteome</keyword>
<dbReference type="InterPro" id="IPR001810">
    <property type="entry name" value="F-box_dom"/>
</dbReference>